<dbReference type="AlphaFoldDB" id="A0AAW0ST88"/>
<sequence>MLKILTVTAAAVLCVGVSGRPQHGGGGGGGGGYGKQPEGYFQYVNVPAHKEYEFGWNRGNPHHYISRFEQAKDHRFRTRVKWADKHGGYGEHYWEYNHAPKYKEHDSYKEPEPYHAPAPTYHAPEPSYHAPEPSYHAPEPSYHDPKPSYKHPEPIYDAFEPTYGPPQPHGYPSDNVPVIAEPSDVQGIRGEVFKSK</sequence>
<proteinExistence type="predicted"/>
<accession>A0AAW0ST88</accession>
<feature type="chain" id="PRO_5043329079" description="Cuticle protein" evidence="2">
    <location>
        <begin position="20"/>
        <end position="196"/>
    </location>
</feature>
<protein>
    <recommendedName>
        <fullName evidence="5">Cuticle protein</fullName>
    </recommendedName>
</protein>
<gene>
    <name evidence="3" type="ORF">O3P69_011069</name>
</gene>
<feature type="region of interest" description="Disordered" evidence="1">
    <location>
        <begin position="105"/>
        <end position="176"/>
    </location>
</feature>
<feature type="signal peptide" evidence="2">
    <location>
        <begin position="1"/>
        <end position="19"/>
    </location>
</feature>
<dbReference type="Proteomes" id="UP001487740">
    <property type="component" value="Unassembled WGS sequence"/>
</dbReference>
<organism evidence="3 4">
    <name type="scientific">Scylla paramamosain</name>
    <name type="common">Mud crab</name>
    <dbReference type="NCBI Taxonomy" id="85552"/>
    <lineage>
        <taxon>Eukaryota</taxon>
        <taxon>Metazoa</taxon>
        <taxon>Ecdysozoa</taxon>
        <taxon>Arthropoda</taxon>
        <taxon>Crustacea</taxon>
        <taxon>Multicrustacea</taxon>
        <taxon>Malacostraca</taxon>
        <taxon>Eumalacostraca</taxon>
        <taxon>Eucarida</taxon>
        <taxon>Decapoda</taxon>
        <taxon>Pleocyemata</taxon>
        <taxon>Brachyura</taxon>
        <taxon>Eubrachyura</taxon>
        <taxon>Portunoidea</taxon>
        <taxon>Portunidae</taxon>
        <taxon>Portuninae</taxon>
        <taxon>Scylla</taxon>
    </lineage>
</organism>
<evidence type="ECO:0008006" key="5">
    <source>
        <dbReference type="Google" id="ProtNLM"/>
    </source>
</evidence>
<evidence type="ECO:0000313" key="4">
    <source>
        <dbReference type="Proteomes" id="UP001487740"/>
    </source>
</evidence>
<feature type="compositionally biased region" description="Low complexity" evidence="1">
    <location>
        <begin position="115"/>
        <end position="126"/>
    </location>
</feature>
<keyword evidence="2" id="KW-0732">Signal</keyword>
<feature type="compositionally biased region" description="Basic and acidic residues" evidence="1">
    <location>
        <begin position="141"/>
        <end position="154"/>
    </location>
</feature>
<keyword evidence="4" id="KW-1185">Reference proteome</keyword>
<comment type="caution">
    <text evidence="3">The sequence shown here is derived from an EMBL/GenBank/DDBJ whole genome shotgun (WGS) entry which is preliminary data.</text>
</comment>
<name>A0AAW0ST88_SCYPA</name>
<evidence type="ECO:0000313" key="3">
    <source>
        <dbReference type="EMBL" id="KAK8378316.1"/>
    </source>
</evidence>
<evidence type="ECO:0000256" key="1">
    <source>
        <dbReference type="SAM" id="MobiDB-lite"/>
    </source>
</evidence>
<evidence type="ECO:0000256" key="2">
    <source>
        <dbReference type="SAM" id="SignalP"/>
    </source>
</evidence>
<dbReference type="EMBL" id="JARAKH010000045">
    <property type="protein sequence ID" value="KAK8378316.1"/>
    <property type="molecule type" value="Genomic_DNA"/>
</dbReference>
<reference evidence="3 4" key="1">
    <citation type="submission" date="2023-03" db="EMBL/GenBank/DDBJ databases">
        <title>High-quality genome of Scylla paramamosain provides insights in environmental adaptation.</title>
        <authorList>
            <person name="Zhang L."/>
        </authorList>
    </citation>
    <scope>NUCLEOTIDE SEQUENCE [LARGE SCALE GENOMIC DNA]</scope>
    <source>
        <strain evidence="3">LZ_2023a</strain>
        <tissue evidence="3">Muscle</tissue>
    </source>
</reference>